<dbReference type="RefSeq" id="WP_076033660.1">
    <property type="nucleotide sequence ID" value="NZ_CP016897.1"/>
</dbReference>
<evidence type="ECO:0000259" key="7">
    <source>
        <dbReference type="PROSITE" id="PS51085"/>
    </source>
</evidence>
<dbReference type="Gene3D" id="3.10.20.30">
    <property type="match status" value="1"/>
</dbReference>
<dbReference type="GO" id="GO:0046872">
    <property type="term" value="F:metal ion binding"/>
    <property type="evidence" value="ECO:0007669"/>
    <property type="project" value="UniProtKB-KW"/>
</dbReference>
<dbReference type="InterPro" id="IPR012675">
    <property type="entry name" value="Beta-grasp_dom_sf"/>
</dbReference>
<keyword evidence="5" id="KW-0411">Iron-sulfur</keyword>
<comment type="cofactor">
    <cofactor evidence="6">
        <name>[2Fe-2S] cluster</name>
        <dbReference type="ChEBI" id="CHEBI:190135"/>
    </cofactor>
</comment>
<feature type="domain" description="2Fe-2S ferredoxin-type" evidence="7">
    <location>
        <begin position="2"/>
        <end position="104"/>
    </location>
</feature>
<dbReference type="GO" id="GO:0140647">
    <property type="term" value="P:P450-containing electron transport chain"/>
    <property type="evidence" value="ECO:0007669"/>
    <property type="project" value="InterPro"/>
</dbReference>
<proteinExistence type="inferred from homology"/>
<keyword evidence="4" id="KW-0408">Iron</keyword>
<evidence type="ECO:0000256" key="5">
    <source>
        <dbReference type="ARBA" id="ARBA00023014"/>
    </source>
</evidence>
<dbReference type="AlphaFoldDB" id="A0A1P8EN27"/>
<dbReference type="KEGG" id="asol:BEN76_16495"/>
<evidence type="ECO:0000256" key="3">
    <source>
        <dbReference type="ARBA" id="ARBA00022723"/>
    </source>
</evidence>
<dbReference type="PRINTS" id="PR00355">
    <property type="entry name" value="ADRENODOXIN"/>
</dbReference>
<dbReference type="SUPFAM" id="SSF54292">
    <property type="entry name" value="2Fe-2S ferredoxin-like"/>
    <property type="match status" value="1"/>
</dbReference>
<dbReference type="Pfam" id="PF00111">
    <property type="entry name" value="Fer2"/>
    <property type="match status" value="1"/>
</dbReference>
<comment type="similarity">
    <text evidence="1">Belongs to the adrenodoxin/putidaredoxin family.</text>
</comment>
<dbReference type="InterPro" id="IPR001041">
    <property type="entry name" value="2Fe-2S_ferredoxin-type"/>
</dbReference>
<evidence type="ECO:0000256" key="1">
    <source>
        <dbReference type="ARBA" id="ARBA00010914"/>
    </source>
</evidence>
<gene>
    <name evidence="8" type="ORF">BEN76_16495</name>
</gene>
<dbReference type="EMBL" id="CP016897">
    <property type="protein sequence ID" value="APV37651.1"/>
    <property type="molecule type" value="Genomic_DNA"/>
</dbReference>
<evidence type="ECO:0000256" key="4">
    <source>
        <dbReference type="ARBA" id="ARBA00023004"/>
    </source>
</evidence>
<dbReference type="Proteomes" id="UP000185674">
    <property type="component" value="Plasmid pGFJ1"/>
</dbReference>
<keyword evidence="2" id="KW-0001">2Fe-2S</keyword>
<accession>A0A1P8EN27</accession>
<keyword evidence="8" id="KW-0614">Plasmid</keyword>
<dbReference type="GO" id="GO:0051537">
    <property type="term" value="F:2 iron, 2 sulfur cluster binding"/>
    <property type="evidence" value="ECO:0007669"/>
    <property type="project" value="UniProtKB-KW"/>
</dbReference>
<dbReference type="GO" id="GO:0009055">
    <property type="term" value="F:electron transfer activity"/>
    <property type="evidence" value="ECO:0007669"/>
    <property type="project" value="TreeGrafter"/>
</dbReference>
<organism evidence="8 9">
    <name type="scientific">Acinetobacter soli</name>
    <dbReference type="NCBI Taxonomy" id="487316"/>
    <lineage>
        <taxon>Bacteria</taxon>
        <taxon>Pseudomonadati</taxon>
        <taxon>Pseudomonadota</taxon>
        <taxon>Gammaproteobacteria</taxon>
        <taxon>Moraxellales</taxon>
        <taxon>Moraxellaceae</taxon>
        <taxon>Acinetobacter</taxon>
    </lineage>
</organism>
<dbReference type="InterPro" id="IPR001055">
    <property type="entry name" value="Adrenodoxin-like"/>
</dbReference>
<keyword evidence="3" id="KW-0479">Metal-binding</keyword>
<dbReference type="PANTHER" id="PTHR23426:SF65">
    <property type="entry name" value="FERREDOXIN-2, MITOCHONDRIAL"/>
    <property type="match status" value="1"/>
</dbReference>
<reference evidence="8 9" key="1">
    <citation type="submission" date="2016-08" db="EMBL/GenBank/DDBJ databases">
        <title>Complete genome sequence of Acinetobacter baylyi strain GFJ2.</title>
        <authorList>
            <person name="Tabata M."/>
            <person name="Kuboki S."/>
            <person name="Gibu N."/>
            <person name="Kinouchi Y."/>
            <person name="Vangnai A."/>
            <person name="Kasai D."/>
            <person name="Fukuda M."/>
        </authorList>
    </citation>
    <scope>NUCLEOTIDE SEQUENCE [LARGE SCALE GENOMIC DNA]</scope>
    <source>
        <strain evidence="8 9">GFJ2</strain>
        <plasmid evidence="9">Plasmid pgfj1</plasmid>
    </source>
</reference>
<dbReference type="InterPro" id="IPR036010">
    <property type="entry name" value="2Fe-2S_ferredoxin-like_sf"/>
</dbReference>
<evidence type="ECO:0000256" key="6">
    <source>
        <dbReference type="ARBA" id="ARBA00034078"/>
    </source>
</evidence>
<dbReference type="PANTHER" id="PTHR23426">
    <property type="entry name" value="FERREDOXIN/ADRENODOXIN"/>
    <property type="match status" value="1"/>
</dbReference>
<sequence length="104" mass="11387">MPTIAIVTREGERTSVTVENQLSLMENLRNAGVGDISALCGGCCSCATCHVYILEGYDHLNPLGDDENDMLDSSLSRREHSRLACQVMIDEQCDDLVVEIAPEE</sequence>
<evidence type="ECO:0000256" key="2">
    <source>
        <dbReference type="ARBA" id="ARBA00022714"/>
    </source>
</evidence>
<protein>
    <submittedName>
        <fullName evidence="8">Ferredoxin</fullName>
    </submittedName>
</protein>
<dbReference type="CDD" id="cd00207">
    <property type="entry name" value="fer2"/>
    <property type="match status" value="1"/>
</dbReference>
<geneLocation type="plasmid" evidence="9">
    <name>pgfj1</name>
</geneLocation>
<evidence type="ECO:0000313" key="8">
    <source>
        <dbReference type="EMBL" id="APV37651.1"/>
    </source>
</evidence>
<name>A0A1P8EN27_9GAMM</name>
<dbReference type="PROSITE" id="PS51085">
    <property type="entry name" value="2FE2S_FER_2"/>
    <property type="match status" value="1"/>
</dbReference>
<evidence type="ECO:0000313" key="9">
    <source>
        <dbReference type="Proteomes" id="UP000185674"/>
    </source>
</evidence>